<evidence type="ECO:0000256" key="1">
    <source>
        <dbReference type="SAM" id="MobiDB-lite"/>
    </source>
</evidence>
<keyword evidence="4" id="KW-1185">Reference proteome</keyword>
<dbReference type="eggNOG" id="ENOG502T56K">
    <property type="taxonomic scope" value="Eukaryota"/>
</dbReference>
<dbReference type="OMA" id="TTHAFTY"/>
<gene>
    <name evidence="3" type="ORF">VDBG_10098</name>
</gene>
<organism evidence="4">
    <name type="scientific">Verticillium alfalfae (strain VaMs.102 / ATCC MYA-4576 / FGSC 10136)</name>
    <name type="common">Verticillium wilt of alfalfa</name>
    <name type="synonym">Verticillium albo-atrum</name>
    <dbReference type="NCBI Taxonomy" id="526221"/>
    <lineage>
        <taxon>Eukaryota</taxon>
        <taxon>Fungi</taxon>
        <taxon>Dikarya</taxon>
        <taxon>Ascomycota</taxon>
        <taxon>Pezizomycotina</taxon>
        <taxon>Sordariomycetes</taxon>
        <taxon>Hypocreomycetidae</taxon>
        <taxon>Glomerellales</taxon>
        <taxon>Plectosphaerellaceae</taxon>
        <taxon>Verticillium</taxon>
    </lineage>
</organism>
<reference evidence="4" key="1">
    <citation type="journal article" date="2011" name="PLoS Pathog.">
        <title>Comparative genomics yields insights into niche adaptation of plant vascular wilt pathogens.</title>
        <authorList>
            <person name="Klosterman S.J."/>
            <person name="Subbarao K.V."/>
            <person name="Kang S."/>
            <person name="Veronese P."/>
            <person name="Gold S.E."/>
            <person name="Thomma B.P.H.J."/>
            <person name="Chen Z."/>
            <person name="Henrissat B."/>
            <person name="Lee Y.-H."/>
            <person name="Park J."/>
            <person name="Garcia-Pedrajas M.D."/>
            <person name="Barbara D.J."/>
            <person name="Anchieta A."/>
            <person name="de Jonge R."/>
            <person name="Santhanam P."/>
            <person name="Maruthachalam K."/>
            <person name="Atallah Z."/>
            <person name="Amyotte S.G."/>
            <person name="Paz Z."/>
            <person name="Inderbitzin P."/>
            <person name="Hayes R.J."/>
            <person name="Heiman D.I."/>
            <person name="Young S."/>
            <person name="Zeng Q."/>
            <person name="Engels R."/>
            <person name="Galagan J."/>
            <person name="Cuomo C.A."/>
            <person name="Dobinson K.F."/>
            <person name="Ma L.-J."/>
        </authorList>
    </citation>
    <scope>NUCLEOTIDE SEQUENCE [LARGE SCALE GENOMIC DNA]</scope>
    <source>
        <strain evidence="4">VaMs.102 / ATCC MYA-4576 / FGSC 10136</strain>
    </source>
</reference>
<feature type="region of interest" description="Disordered" evidence="1">
    <location>
        <begin position="128"/>
        <end position="163"/>
    </location>
</feature>
<feature type="signal peptide" evidence="2">
    <location>
        <begin position="1"/>
        <end position="23"/>
    </location>
</feature>
<accession>C9SYX3</accession>
<dbReference type="RefSeq" id="XP_002999804.1">
    <property type="nucleotide sequence ID" value="XM_002999758.1"/>
</dbReference>
<evidence type="ECO:0000313" key="4">
    <source>
        <dbReference type="Proteomes" id="UP000008698"/>
    </source>
</evidence>
<dbReference type="KEGG" id="val:VDBG_10098"/>
<dbReference type="AlphaFoldDB" id="C9SYX3"/>
<dbReference type="OrthoDB" id="4811218at2759"/>
<evidence type="ECO:0000313" key="3">
    <source>
        <dbReference type="EMBL" id="EEY23988.1"/>
    </source>
</evidence>
<protein>
    <submittedName>
        <fullName evidence="3">Predicted protein</fullName>
    </submittedName>
</protein>
<dbReference type="HOGENOM" id="CLU_953769_0_0_1"/>
<keyword evidence="2" id="KW-0732">Signal</keyword>
<dbReference type="GeneID" id="9531685"/>
<sequence length="292" mass="33412">MMRFKYLLNFLFLLLFISTTTHAFTYWLDRTCLAYPAGPGKTLSLRDGGVFEEVFDMGKRASERMDRMSITSTNAWDRDFARSYAYIFNDDKARSRGIERSWQWREKYGGDGKDTVYNVIFSAYNTVRDGQDGTDDGRHNDEHRKRLDGDESQARRPIGAGATGTQTIRLPATIKEMRKLGKVKKGARIDHFEVLSCIILHELTHTWQYLHEDHTPDEDDSDASEAETGGWKSVLFQDEDKGALNSDSYVALLLDGASLEKKGYTLDRDYVTSPEKLVKGKIRHYPDLKGRP</sequence>
<feature type="chain" id="PRO_5003003193" evidence="2">
    <location>
        <begin position="24"/>
        <end position="292"/>
    </location>
</feature>
<name>C9SYX3_VERA1</name>
<evidence type="ECO:0000256" key="2">
    <source>
        <dbReference type="SAM" id="SignalP"/>
    </source>
</evidence>
<dbReference type="EMBL" id="DS985231">
    <property type="protein sequence ID" value="EEY23988.1"/>
    <property type="molecule type" value="Genomic_DNA"/>
</dbReference>
<proteinExistence type="predicted"/>
<feature type="compositionally biased region" description="Basic and acidic residues" evidence="1">
    <location>
        <begin position="129"/>
        <end position="154"/>
    </location>
</feature>
<dbReference type="Proteomes" id="UP000008698">
    <property type="component" value="Unassembled WGS sequence"/>
</dbReference>